<protein>
    <recommendedName>
        <fullName evidence="4">Motility protein</fullName>
    </recommendedName>
</protein>
<evidence type="ECO:0000313" key="2">
    <source>
        <dbReference type="EMBL" id="RRJ23426.1"/>
    </source>
</evidence>
<feature type="region of interest" description="Disordered" evidence="1">
    <location>
        <begin position="39"/>
        <end position="66"/>
    </location>
</feature>
<reference evidence="2 3" key="1">
    <citation type="submission" date="2018-11" db="EMBL/GenBank/DDBJ databases">
        <title>Draft genome analysis of Rheinheimera mesophila isolated from an industrial waste site.</title>
        <authorList>
            <person name="Yu Q."/>
            <person name="Qi Y."/>
            <person name="Zhang H."/>
            <person name="Lu Y."/>
            <person name="Pu J."/>
        </authorList>
    </citation>
    <scope>NUCLEOTIDE SEQUENCE [LARGE SCALE GENOMIC DNA]</scope>
    <source>
        <strain evidence="2 3">IITR13</strain>
    </source>
</reference>
<name>A0A3P3QQ97_9GAMM</name>
<proteinExistence type="predicted"/>
<evidence type="ECO:0000256" key="1">
    <source>
        <dbReference type="SAM" id="MobiDB-lite"/>
    </source>
</evidence>
<dbReference type="RefSeq" id="WP_046520333.1">
    <property type="nucleotide sequence ID" value="NZ_LAVS01000031.1"/>
</dbReference>
<feature type="compositionally biased region" description="Polar residues" evidence="1">
    <location>
        <begin position="39"/>
        <end position="50"/>
    </location>
</feature>
<gene>
    <name evidence="2" type="ORF">EIK76_04990</name>
</gene>
<evidence type="ECO:0000313" key="3">
    <source>
        <dbReference type="Proteomes" id="UP000276260"/>
    </source>
</evidence>
<dbReference type="AlphaFoldDB" id="A0A3P3QQ97"/>
<organism evidence="2 3">
    <name type="scientific">Rheinheimera mesophila</name>
    <dbReference type="NCBI Taxonomy" id="1547515"/>
    <lineage>
        <taxon>Bacteria</taxon>
        <taxon>Pseudomonadati</taxon>
        <taxon>Pseudomonadota</taxon>
        <taxon>Gammaproteobacteria</taxon>
        <taxon>Chromatiales</taxon>
        <taxon>Chromatiaceae</taxon>
        <taxon>Rheinheimera</taxon>
    </lineage>
</organism>
<dbReference type="EMBL" id="RRCF01000001">
    <property type="protein sequence ID" value="RRJ23426.1"/>
    <property type="molecule type" value="Genomic_DNA"/>
</dbReference>
<keyword evidence="3" id="KW-1185">Reference proteome</keyword>
<sequence>MTQSVGSAAVSQSYELLGASLAKTQQKQEGRQTMQLLESAVNSSPALQSPSPVPVGNLGQNIDIKV</sequence>
<dbReference type="OrthoDB" id="6269414at2"/>
<accession>A0A3P3QQ97</accession>
<comment type="caution">
    <text evidence="2">The sequence shown here is derived from an EMBL/GenBank/DDBJ whole genome shotgun (WGS) entry which is preliminary data.</text>
</comment>
<dbReference type="Proteomes" id="UP000276260">
    <property type="component" value="Unassembled WGS sequence"/>
</dbReference>
<evidence type="ECO:0008006" key="4">
    <source>
        <dbReference type="Google" id="ProtNLM"/>
    </source>
</evidence>